<dbReference type="AlphaFoldDB" id="A0A1D8NQ85"/>
<dbReference type="GeneID" id="94584068"/>
<protein>
    <submittedName>
        <fullName evidence="1">Uncharacterized protein</fullName>
    </submittedName>
</protein>
<reference evidence="1 2" key="1">
    <citation type="journal article" date="2016" name="PLoS ONE">
        <title>Sequence Assembly of Yarrowia lipolytica Strain W29/CLIB89 Shows Transposable Element Diversity.</title>
        <authorList>
            <person name="Magnan C."/>
            <person name="Yu J."/>
            <person name="Chang I."/>
            <person name="Jahn E."/>
            <person name="Kanomata Y."/>
            <person name="Wu J."/>
            <person name="Zeller M."/>
            <person name="Oakes M."/>
            <person name="Baldi P."/>
            <person name="Sandmeyer S."/>
        </authorList>
    </citation>
    <scope>NUCLEOTIDE SEQUENCE [LARGE SCALE GENOMIC DNA]</scope>
    <source>
        <strain evidence="2">CLIB89(W29)</strain>
    </source>
</reference>
<dbReference type="RefSeq" id="XP_068139591.1">
    <property type="nucleotide sequence ID" value="XM_068283490.1"/>
</dbReference>
<gene>
    <name evidence="1" type="ORF">YALI1_F35015g</name>
</gene>
<evidence type="ECO:0000313" key="1">
    <source>
        <dbReference type="EMBL" id="AOW07791.1"/>
    </source>
</evidence>
<dbReference type="Proteomes" id="UP000182444">
    <property type="component" value="Chromosome 1F"/>
</dbReference>
<organism evidence="1 2">
    <name type="scientific">Yarrowia lipolytica</name>
    <name type="common">Candida lipolytica</name>
    <dbReference type="NCBI Taxonomy" id="4952"/>
    <lineage>
        <taxon>Eukaryota</taxon>
        <taxon>Fungi</taxon>
        <taxon>Dikarya</taxon>
        <taxon>Ascomycota</taxon>
        <taxon>Saccharomycotina</taxon>
        <taxon>Dipodascomycetes</taxon>
        <taxon>Dipodascales</taxon>
        <taxon>Dipodascales incertae sedis</taxon>
        <taxon>Yarrowia</taxon>
    </lineage>
</organism>
<evidence type="ECO:0000313" key="2">
    <source>
        <dbReference type="Proteomes" id="UP000182444"/>
    </source>
</evidence>
<proteinExistence type="predicted"/>
<name>A0A1D8NQ85_YARLL</name>
<dbReference type="VEuPathDB" id="FungiDB:YALI1_F35015g"/>
<dbReference type="EMBL" id="CP017558">
    <property type="protein sequence ID" value="AOW07791.1"/>
    <property type="molecule type" value="Genomic_DNA"/>
</dbReference>
<sequence>MGVSIPQLSLFGTRENVRDSVFNPPTAKQTVIVDISEASFFQEWWALLDRVSLERHSHQQSVKLSAYESSSSYCRVSENDHCRSAGEATCNIAVPSQLHPSVNPFNLYKLT</sequence>
<accession>A0A1D8NQ85</accession>